<dbReference type="GO" id="GO:0003700">
    <property type="term" value="F:DNA-binding transcription factor activity"/>
    <property type="evidence" value="ECO:0007669"/>
    <property type="project" value="InterPro"/>
</dbReference>
<accession>A0A4R6ED36</accession>
<dbReference type="PANTHER" id="PTHR46796">
    <property type="entry name" value="HTH-TYPE TRANSCRIPTIONAL ACTIVATOR RHAS-RELATED"/>
    <property type="match status" value="1"/>
</dbReference>
<dbReference type="SMART" id="SM00342">
    <property type="entry name" value="HTH_ARAC"/>
    <property type="match status" value="1"/>
</dbReference>
<dbReference type="EMBL" id="SNVV01000002">
    <property type="protein sequence ID" value="TDN56087.1"/>
    <property type="molecule type" value="Genomic_DNA"/>
</dbReference>
<keyword evidence="3" id="KW-0804">Transcription</keyword>
<evidence type="ECO:0000256" key="1">
    <source>
        <dbReference type="ARBA" id="ARBA00023015"/>
    </source>
</evidence>
<feature type="domain" description="HTH araC/xylS-type" evidence="4">
    <location>
        <begin position="232"/>
        <end position="333"/>
    </location>
</feature>
<keyword evidence="2" id="KW-0238">DNA-binding</keyword>
<dbReference type="InterPro" id="IPR018060">
    <property type="entry name" value="HTH_AraC"/>
</dbReference>
<dbReference type="PROSITE" id="PS01124">
    <property type="entry name" value="HTH_ARAC_FAMILY_2"/>
    <property type="match status" value="1"/>
</dbReference>
<dbReference type="SUPFAM" id="SSF46689">
    <property type="entry name" value="Homeodomain-like"/>
    <property type="match status" value="1"/>
</dbReference>
<comment type="caution">
    <text evidence="5">The sequence shown here is derived from an EMBL/GenBank/DDBJ whole genome shotgun (WGS) entry which is preliminary data.</text>
</comment>
<dbReference type="Pfam" id="PF12833">
    <property type="entry name" value="HTH_18"/>
    <property type="match status" value="1"/>
</dbReference>
<evidence type="ECO:0000256" key="3">
    <source>
        <dbReference type="ARBA" id="ARBA00023163"/>
    </source>
</evidence>
<name>A0A4R6ED36_9RHOO</name>
<protein>
    <submittedName>
        <fullName evidence="5">AraC family transcriptional regulator</fullName>
    </submittedName>
</protein>
<evidence type="ECO:0000313" key="5">
    <source>
        <dbReference type="EMBL" id="TDN56087.1"/>
    </source>
</evidence>
<dbReference type="RefSeq" id="WP_133588252.1">
    <property type="nucleotide sequence ID" value="NZ_SNVV01000002.1"/>
</dbReference>
<dbReference type="PROSITE" id="PS00041">
    <property type="entry name" value="HTH_ARAC_FAMILY_1"/>
    <property type="match status" value="1"/>
</dbReference>
<evidence type="ECO:0000313" key="6">
    <source>
        <dbReference type="Proteomes" id="UP000295129"/>
    </source>
</evidence>
<evidence type="ECO:0000259" key="4">
    <source>
        <dbReference type="PROSITE" id="PS01124"/>
    </source>
</evidence>
<organism evidence="5 6">
    <name type="scientific">Azoarcus indigens</name>
    <dbReference type="NCBI Taxonomy" id="29545"/>
    <lineage>
        <taxon>Bacteria</taxon>
        <taxon>Pseudomonadati</taxon>
        <taxon>Pseudomonadota</taxon>
        <taxon>Betaproteobacteria</taxon>
        <taxon>Rhodocyclales</taxon>
        <taxon>Zoogloeaceae</taxon>
        <taxon>Azoarcus</taxon>
    </lineage>
</organism>
<dbReference type="Gene3D" id="1.10.10.60">
    <property type="entry name" value="Homeodomain-like"/>
    <property type="match status" value="1"/>
</dbReference>
<keyword evidence="6" id="KW-1185">Reference proteome</keyword>
<dbReference type="OrthoDB" id="185346at2"/>
<gene>
    <name evidence="5" type="ORF">C7389_10222</name>
</gene>
<evidence type="ECO:0000256" key="2">
    <source>
        <dbReference type="ARBA" id="ARBA00023125"/>
    </source>
</evidence>
<reference evidence="5 6" key="1">
    <citation type="submission" date="2019-03" db="EMBL/GenBank/DDBJ databases">
        <title>Genomic Encyclopedia of Type Strains, Phase IV (KMG-IV): sequencing the most valuable type-strain genomes for metagenomic binning, comparative biology and taxonomic classification.</title>
        <authorList>
            <person name="Goeker M."/>
        </authorList>
    </citation>
    <scope>NUCLEOTIDE SEQUENCE [LARGE SCALE GENOMIC DNA]</scope>
    <source>
        <strain evidence="5 6">DSM 12121</strain>
    </source>
</reference>
<dbReference type="Proteomes" id="UP000295129">
    <property type="component" value="Unassembled WGS sequence"/>
</dbReference>
<keyword evidence="1" id="KW-0805">Transcription regulation</keyword>
<sequence length="343" mass="38163">MNTDTCIGKAPAFASGSTSHVRITHRNTTEVGEMAAYVQGWEQIYDQLTPGPFVGDFTEVWFDGIQIFREQTTQSLQEHCRPWQGCLTVGIPLRMDGRVVYDGWEVDEHTQITIKPGEESLLRTSPALDLIAVALPMDELMEFTRILEGNDAAEALVRAPAALRDPVGSTKLKEFLFSALSSIISAPQLLEHEQLRRAMKHAIYESTVASFGKAAAASQSPRTSSGRRQVVHRAVAYMREHVNEPLSVADLCAELGVSRRTLQYCFEEVLQLNPVGYLRAIRLNGVRRDLLNSDPEKTMIQDVAARWGFWHLSRLATEYRAMFGELPSATLRGAAAPARHLNA</sequence>
<proteinExistence type="predicted"/>
<dbReference type="InterPro" id="IPR018062">
    <property type="entry name" value="HTH_AraC-typ_CS"/>
</dbReference>
<dbReference type="InterPro" id="IPR050204">
    <property type="entry name" value="AraC_XylS_family_regulators"/>
</dbReference>
<dbReference type="GO" id="GO:0043565">
    <property type="term" value="F:sequence-specific DNA binding"/>
    <property type="evidence" value="ECO:0007669"/>
    <property type="project" value="InterPro"/>
</dbReference>
<dbReference type="InterPro" id="IPR009057">
    <property type="entry name" value="Homeodomain-like_sf"/>
</dbReference>
<dbReference type="AlphaFoldDB" id="A0A4R6ED36"/>
<dbReference type="PANTHER" id="PTHR46796:SF12">
    <property type="entry name" value="HTH-TYPE DNA-BINDING TRANSCRIPTIONAL ACTIVATOR EUTR"/>
    <property type="match status" value="1"/>
</dbReference>